<organism evidence="4 5">
    <name type="scientific">Leptospira licerasiae str. MMD4847</name>
    <dbReference type="NCBI Taxonomy" id="1049971"/>
    <lineage>
        <taxon>Bacteria</taxon>
        <taxon>Pseudomonadati</taxon>
        <taxon>Spirochaetota</taxon>
        <taxon>Spirochaetia</taxon>
        <taxon>Leptospirales</taxon>
        <taxon>Leptospiraceae</taxon>
        <taxon>Leptospira</taxon>
    </lineage>
</organism>
<feature type="repeat" description="TPR" evidence="1">
    <location>
        <begin position="75"/>
        <end position="108"/>
    </location>
</feature>
<keyword evidence="1" id="KW-0802">TPR repeat</keyword>
<dbReference type="InterPro" id="IPR011990">
    <property type="entry name" value="TPR-like_helical_dom_sf"/>
</dbReference>
<keyword evidence="3" id="KW-0812">Transmembrane</keyword>
<accession>A0ABN0H555</accession>
<keyword evidence="3" id="KW-0472">Membrane</keyword>
<keyword evidence="2" id="KW-0175">Coiled coil</keyword>
<proteinExistence type="predicted"/>
<gene>
    <name evidence="4" type="ORF">LEP1GSC178_1816</name>
</gene>
<evidence type="ECO:0000256" key="3">
    <source>
        <dbReference type="SAM" id="Phobius"/>
    </source>
</evidence>
<feature type="transmembrane region" description="Helical" evidence="3">
    <location>
        <begin position="9"/>
        <end position="28"/>
    </location>
</feature>
<evidence type="ECO:0000256" key="1">
    <source>
        <dbReference type="PROSITE-ProRule" id="PRU00339"/>
    </source>
</evidence>
<name>A0ABN0H555_9LEPT</name>
<feature type="transmembrane region" description="Helical" evidence="3">
    <location>
        <begin position="184"/>
        <end position="202"/>
    </location>
</feature>
<dbReference type="SUPFAM" id="SSF48452">
    <property type="entry name" value="TPR-like"/>
    <property type="match status" value="1"/>
</dbReference>
<dbReference type="Pfam" id="PF13428">
    <property type="entry name" value="TPR_14"/>
    <property type="match status" value="1"/>
</dbReference>
<evidence type="ECO:0000313" key="5">
    <source>
        <dbReference type="Proteomes" id="UP000018720"/>
    </source>
</evidence>
<dbReference type="Proteomes" id="UP000018720">
    <property type="component" value="Unassembled WGS sequence"/>
</dbReference>
<dbReference type="InterPro" id="IPR019734">
    <property type="entry name" value="TPR_rpt"/>
</dbReference>
<dbReference type="RefSeq" id="WP_008594155.1">
    <property type="nucleotide sequence ID" value="NZ_AHOM02000010.1"/>
</dbReference>
<comment type="caution">
    <text evidence="4">The sequence shown here is derived from an EMBL/GenBank/DDBJ whole genome shotgun (WGS) entry which is preliminary data.</text>
</comment>
<keyword evidence="5" id="KW-1185">Reference proteome</keyword>
<evidence type="ECO:0000256" key="2">
    <source>
        <dbReference type="SAM" id="Coils"/>
    </source>
</evidence>
<sequence>MRSIFRKSAIFGISTLSILIVFPLFLLSEEVRLEDKWMQEGNILLGSEQFEEAELLANSILESDPSNSKAEFMLTQSWIGLGREERKRGNFSKAKEYLQKAYEKWPLNESIRKELAELEKPILSYKRSSSQFRNNSITTNASYKGIEDLTLSMNLLRIEIEKLKIELETERKERSKENLNENNFYWVYLFLGVQIAVLFRIFRKIR</sequence>
<keyword evidence="3" id="KW-1133">Transmembrane helix</keyword>
<dbReference type="Gene3D" id="1.25.40.10">
    <property type="entry name" value="Tetratricopeptide repeat domain"/>
    <property type="match status" value="1"/>
</dbReference>
<dbReference type="SMART" id="SM00028">
    <property type="entry name" value="TPR"/>
    <property type="match status" value="2"/>
</dbReference>
<feature type="coiled-coil region" evidence="2">
    <location>
        <begin position="146"/>
        <end position="182"/>
    </location>
</feature>
<protein>
    <submittedName>
        <fullName evidence="4">Tetratricopeptide repeat protein</fullName>
    </submittedName>
</protein>
<dbReference type="PROSITE" id="PS50005">
    <property type="entry name" value="TPR"/>
    <property type="match status" value="1"/>
</dbReference>
<reference evidence="4 5" key="1">
    <citation type="submission" date="2012-08" db="EMBL/GenBank/DDBJ databases">
        <authorList>
            <person name="Harkins D.M."/>
            <person name="Durkin A.S."/>
            <person name="Selengut J.D."/>
            <person name="Sanka R."/>
            <person name="DePew J."/>
            <person name="Purushe J."/>
            <person name="Matthias M.A."/>
            <person name="Vinetz J.M."/>
            <person name="Sutton G.G."/>
            <person name="Nelson W.C."/>
            <person name="Fouts D.E."/>
        </authorList>
    </citation>
    <scope>NUCLEOTIDE SEQUENCE [LARGE SCALE GENOMIC DNA]</scope>
    <source>
        <strain evidence="4 5">MMD4847</strain>
    </source>
</reference>
<dbReference type="EMBL" id="AHOM02000010">
    <property type="protein sequence ID" value="EJZ40501.1"/>
    <property type="molecule type" value="Genomic_DNA"/>
</dbReference>
<evidence type="ECO:0000313" key="4">
    <source>
        <dbReference type="EMBL" id="EJZ40501.1"/>
    </source>
</evidence>